<dbReference type="Proteomes" id="UP000800040">
    <property type="component" value="Unassembled WGS sequence"/>
</dbReference>
<keyword evidence="2" id="KW-1185">Reference proteome</keyword>
<name>A0A6A5KMC9_9PLEO</name>
<accession>A0A6A5KMC9</accession>
<evidence type="ECO:0000313" key="2">
    <source>
        <dbReference type="Proteomes" id="UP000800040"/>
    </source>
</evidence>
<dbReference type="AlphaFoldDB" id="A0A6A5KMC9"/>
<reference evidence="1" key="1">
    <citation type="submission" date="2020-01" db="EMBL/GenBank/DDBJ databases">
        <authorList>
            <consortium name="DOE Joint Genome Institute"/>
            <person name="Haridas S."/>
            <person name="Albert R."/>
            <person name="Binder M."/>
            <person name="Bloem J."/>
            <person name="Labutti K."/>
            <person name="Salamov A."/>
            <person name="Andreopoulos B."/>
            <person name="Baker S.E."/>
            <person name="Barry K."/>
            <person name="Bills G."/>
            <person name="Bluhm B.H."/>
            <person name="Cannon C."/>
            <person name="Castanera R."/>
            <person name="Culley D.E."/>
            <person name="Daum C."/>
            <person name="Ezra D."/>
            <person name="Gonzalez J.B."/>
            <person name="Henrissat B."/>
            <person name="Kuo A."/>
            <person name="Liang C."/>
            <person name="Lipzen A."/>
            <person name="Lutzoni F."/>
            <person name="Magnuson J."/>
            <person name="Mondo S."/>
            <person name="Nolan M."/>
            <person name="Ohm R."/>
            <person name="Pangilinan J."/>
            <person name="Park H.-J."/>
            <person name="Ramirez L."/>
            <person name="Alfaro M."/>
            <person name="Sun H."/>
            <person name="Tritt A."/>
            <person name="Yoshinaga Y."/>
            <person name="Zwiers L.-H."/>
            <person name="Turgeon B.G."/>
            <person name="Goodwin S.B."/>
            <person name="Spatafora J.W."/>
            <person name="Crous P.W."/>
            <person name="Grigoriev I.V."/>
        </authorList>
    </citation>
    <scope>NUCLEOTIDE SEQUENCE</scope>
    <source>
        <strain evidence="1">P77</strain>
    </source>
</reference>
<gene>
    <name evidence="1" type="ORF">BDW02DRAFT_575307</name>
</gene>
<organism evidence="1 2">
    <name type="scientific">Decorospora gaudefroyi</name>
    <dbReference type="NCBI Taxonomy" id="184978"/>
    <lineage>
        <taxon>Eukaryota</taxon>
        <taxon>Fungi</taxon>
        <taxon>Dikarya</taxon>
        <taxon>Ascomycota</taxon>
        <taxon>Pezizomycotina</taxon>
        <taxon>Dothideomycetes</taxon>
        <taxon>Pleosporomycetidae</taxon>
        <taxon>Pleosporales</taxon>
        <taxon>Pleosporineae</taxon>
        <taxon>Pleosporaceae</taxon>
        <taxon>Decorospora</taxon>
    </lineage>
</organism>
<protein>
    <recommendedName>
        <fullName evidence="3">F-box domain-containing protein</fullName>
    </recommendedName>
</protein>
<proteinExistence type="predicted"/>
<evidence type="ECO:0008006" key="3">
    <source>
        <dbReference type="Google" id="ProtNLM"/>
    </source>
</evidence>
<dbReference type="OrthoDB" id="3799132at2759"/>
<sequence length="429" mass="49281">MAQPNTAIPAPGTKVPQTSPLLRMPREMLMWIALCVDGDNKSTDLLHLALTHSKLRRLASESLVRNPILPIHTIPRYMETLSAHSGWARQITVLTIKDDKRSNKKPLEPSTSTLDACRELIKAVWRNEHENPEKMLILFDEELKSTDFWYFLLFGVLRNLAELSLKVTPDYISPTQRSLYSGPKLGGGPKRGSRKLVAFRCWVQRRFSERLERLSVTATLPHDVEQDNFPYLGIYHFKNIRSLTVTCDILFKPTPTWSPYLHFGHLPLQNVLPDKLEKLQIFCNHKICPWKFLDEMNRAFELGQFSGIKRIQLFFDLPRRSLARDIVCPTEPARTSKIYIDEIKIFELLEKLSLVEHVSVQTLFPKPGTLEQPRLDSSSYQEGCLVREIRSDEILGSISPGGILRVQAHAAKETKWAPIYENPPRGVRR</sequence>
<evidence type="ECO:0000313" key="1">
    <source>
        <dbReference type="EMBL" id="KAF1839675.1"/>
    </source>
</evidence>
<dbReference type="EMBL" id="ML975244">
    <property type="protein sequence ID" value="KAF1839675.1"/>
    <property type="molecule type" value="Genomic_DNA"/>
</dbReference>